<dbReference type="PANTHER" id="PTHR48084:SF4">
    <property type="entry name" value="2-OXOGLUTARATE OXIDOREDUCTASE SUBUNIT KORB"/>
    <property type="match status" value="1"/>
</dbReference>
<dbReference type="NCBIfam" id="TIGR02177">
    <property type="entry name" value="PorB_KorB"/>
    <property type="match status" value="1"/>
</dbReference>
<comment type="cofactor">
    <cofactor evidence="2">
        <name>thiamine diphosphate</name>
        <dbReference type="ChEBI" id="CHEBI:58937"/>
    </cofactor>
</comment>
<dbReference type="InterPro" id="IPR032686">
    <property type="entry name" value="PFO_beta_C"/>
</dbReference>
<feature type="domain" description="Thiamine pyrophosphate enzyme TPP-binding" evidence="10">
    <location>
        <begin position="48"/>
        <end position="195"/>
    </location>
</feature>
<evidence type="ECO:0000259" key="11">
    <source>
        <dbReference type="Pfam" id="PF12367"/>
    </source>
</evidence>
<dbReference type="Gene3D" id="3.40.50.970">
    <property type="match status" value="1"/>
</dbReference>
<evidence type="ECO:0000256" key="3">
    <source>
        <dbReference type="ARBA" id="ARBA00001966"/>
    </source>
</evidence>
<comment type="cofactor">
    <cofactor evidence="1">
        <name>Mg(2+)</name>
        <dbReference type="ChEBI" id="CHEBI:18420"/>
    </cofactor>
</comment>
<evidence type="ECO:0000313" key="12">
    <source>
        <dbReference type="EMBL" id="UJF35413.1"/>
    </source>
</evidence>
<evidence type="ECO:0000256" key="8">
    <source>
        <dbReference type="ARBA" id="ARBA00023014"/>
    </source>
</evidence>
<evidence type="ECO:0000256" key="6">
    <source>
        <dbReference type="ARBA" id="ARBA00023002"/>
    </source>
</evidence>
<protein>
    <submittedName>
        <fullName evidence="12">2-oxoacid:ferredoxin oxidoreductase subunit beta</fullName>
    </submittedName>
</protein>
<dbReference type="Pfam" id="PF12367">
    <property type="entry name" value="PFO_beta_C"/>
    <property type="match status" value="1"/>
</dbReference>
<sequence>MATLKDFRNNVKPNWCPGCGDFSVQAAIQRAAANVGLEPEDLAVISGIGCSGRISGYINAYGFHGIHGRSLPIAQGVKMANRDLTVIASGGDGDGFAIGMGHTVHAIRRNIDVTYIVMDNQIYGLTKGQTSPRSAEGFKTKSTPQGSIESALSPLEVAMAAGATFVAQSFSSNLKQLTAVIEAGLNHKGFSLINVFSPCVTFNKINTYDWFKENIVDLDEIPDYDPTNRVMAMTKIMETNSMLTGIIYQNTAKKSYEDMVANFPQEGLTKQNMKISEAEFQKLLAEFK</sequence>
<keyword evidence="9" id="KW-0786">Thiamine pyrophosphate</keyword>
<keyword evidence="5" id="KW-0460">Magnesium</keyword>
<comment type="cofactor">
    <cofactor evidence="3">
        <name>[4Fe-4S] cluster</name>
        <dbReference type="ChEBI" id="CHEBI:49883"/>
    </cofactor>
</comment>
<dbReference type="EMBL" id="CP090978">
    <property type="protein sequence ID" value="UJF35413.1"/>
    <property type="molecule type" value="Genomic_DNA"/>
</dbReference>
<dbReference type="PANTHER" id="PTHR48084">
    <property type="entry name" value="2-OXOGLUTARATE OXIDOREDUCTASE SUBUNIT KORB-RELATED"/>
    <property type="match status" value="1"/>
</dbReference>
<dbReference type="InterPro" id="IPR011766">
    <property type="entry name" value="TPP_enzyme_TPP-bd"/>
</dbReference>
<keyword evidence="6" id="KW-0560">Oxidoreductase</keyword>
<evidence type="ECO:0000256" key="7">
    <source>
        <dbReference type="ARBA" id="ARBA00023004"/>
    </source>
</evidence>
<name>A0ABY3SPM4_9BACL</name>
<dbReference type="InterPro" id="IPR029061">
    <property type="entry name" value="THDP-binding"/>
</dbReference>
<evidence type="ECO:0000256" key="5">
    <source>
        <dbReference type="ARBA" id="ARBA00022842"/>
    </source>
</evidence>
<dbReference type="Pfam" id="PF02775">
    <property type="entry name" value="TPP_enzyme_C"/>
    <property type="match status" value="1"/>
</dbReference>
<evidence type="ECO:0000256" key="2">
    <source>
        <dbReference type="ARBA" id="ARBA00001964"/>
    </source>
</evidence>
<reference evidence="12 13" key="1">
    <citation type="journal article" date="2024" name="Int. J. Syst. Evol. Microbiol.">
        <title>Paenibacillus hexagrammi sp. nov., a novel bacterium isolated from the gut content of Hexagrammos agrammus.</title>
        <authorList>
            <person name="Jung H.K."/>
            <person name="Kim D.G."/>
            <person name="Zin H."/>
            <person name="Park J."/>
            <person name="Jung H."/>
            <person name="Kim Y.O."/>
            <person name="Kong H.J."/>
            <person name="Kim J.W."/>
            <person name="Kim Y.S."/>
        </authorList>
    </citation>
    <scope>NUCLEOTIDE SEQUENCE [LARGE SCALE GENOMIC DNA]</scope>
    <source>
        <strain evidence="12 13">YPD9-1</strain>
    </source>
</reference>
<keyword evidence="13" id="KW-1185">Reference proteome</keyword>
<organism evidence="12 13">
    <name type="scientific">Paenibacillus hexagrammi</name>
    <dbReference type="NCBI Taxonomy" id="2908839"/>
    <lineage>
        <taxon>Bacteria</taxon>
        <taxon>Bacillati</taxon>
        <taxon>Bacillota</taxon>
        <taxon>Bacilli</taxon>
        <taxon>Bacillales</taxon>
        <taxon>Paenibacillaceae</taxon>
        <taxon>Paenibacillus</taxon>
    </lineage>
</organism>
<keyword evidence="8" id="KW-0411">Iron-sulfur</keyword>
<accession>A0ABY3SPM4</accession>
<dbReference type="InterPro" id="IPR011896">
    <property type="entry name" value="OFOB"/>
</dbReference>
<evidence type="ECO:0000256" key="4">
    <source>
        <dbReference type="ARBA" id="ARBA00022723"/>
    </source>
</evidence>
<evidence type="ECO:0000256" key="1">
    <source>
        <dbReference type="ARBA" id="ARBA00001946"/>
    </source>
</evidence>
<feature type="domain" description="Pyruvate ferredoxin oxidoreductase beta subunit C-terminal" evidence="11">
    <location>
        <begin position="199"/>
        <end position="263"/>
    </location>
</feature>
<evidence type="ECO:0000256" key="9">
    <source>
        <dbReference type="ARBA" id="ARBA00023052"/>
    </source>
</evidence>
<evidence type="ECO:0000313" key="13">
    <source>
        <dbReference type="Proteomes" id="UP001649230"/>
    </source>
</evidence>
<keyword evidence="4" id="KW-0479">Metal-binding</keyword>
<dbReference type="SUPFAM" id="SSF52518">
    <property type="entry name" value="Thiamin diphosphate-binding fold (THDP-binding)"/>
    <property type="match status" value="1"/>
</dbReference>
<proteinExistence type="predicted"/>
<dbReference type="RefSeq" id="WP_235121979.1">
    <property type="nucleotide sequence ID" value="NZ_CP090978.1"/>
</dbReference>
<dbReference type="InterPro" id="IPR051457">
    <property type="entry name" value="2-oxoacid:Fd_oxidoreductase"/>
</dbReference>
<gene>
    <name evidence="12" type="ORF">L0M14_10090</name>
</gene>
<keyword evidence="7" id="KW-0408">Iron</keyword>
<dbReference type="Proteomes" id="UP001649230">
    <property type="component" value="Chromosome"/>
</dbReference>
<dbReference type="CDD" id="cd03375">
    <property type="entry name" value="TPP_OGFOR"/>
    <property type="match status" value="1"/>
</dbReference>
<evidence type="ECO:0000259" key="10">
    <source>
        <dbReference type="Pfam" id="PF02775"/>
    </source>
</evidence>